<gene>
    <name evidence="2" type="ORF">BEMITA_LOCUS10565</name>
</gene>
<sequence>MLFPKQVFLICGRVNLRTTVMLIAIAEFVGSLFSMFVLALCDCHARDMAAKLDADIMEDAEREIIVMDGDESNDYASPTTTINELRFNDAKSLVNYITAGVSVALVFYASCCFASILLGLGVYLRNRILILSWLVISAVCLIVFHTTTFLAVNFFARPDLRALSNILLFIILCVLVYAFTIVHSYYKLLQSQKAPQISNANIINLVVSKGGAQVANV</sequence>
<feature type="transmembrane region" description="Helical" evidence="1">
    <location>
        <begin position="166"/>
        <end position="186"/>
    </location>
</feature>
<feature type="transmembrane region" description="Helical" evidence="1">
    <location>
        <begin position="20"/>
        <end position="41"/>
    </location>
</feature>
<keyword evidence="1" id="KW-0812">Transmembrane</keyword>
<dbReference type="KEGG" id="btab:109034466"/>
<feature type="transmembrane region" description="Helical" evidence="1">
    <location>
        <begin position="93"/>
        <end position="124"/>
    </location>
</feature>
<reference evidence="2" key="1">
    <citation type="submission" date="2021-12" db="EMBL/GenBank/DDBJ databases">
        <authorList>
            <person name="King R."/>
        </authorList>
    </citation>
    <scope>NUCLEOTIDE SEQUENCE</scope>
</reference>
<keyword evidence="1" id="KW-0472">Membrane</keyword>
<accession>A0A9P0ADA8</accession>
<name>A0A9P0ADA8_BEMTA</name>
<dbReference type="Proteomes" id="UP001152759">
    <property type="component" value="Chromosome 6"/>
</dbReference>
<evidence type="ECO:0000313" key="3">
    <source>
        <dbReference type="Proteomes" id="UP001152759"/>
    </source>
</evidence>
<evidence type="ECO:0000256" key="1">
    <source>
        <dbReference type="SAM" id="Phobius"/>
    </source>
</evidence>
<evidence type="ECO:0000313" key="2">
    <source>
        <dbReference type="EMBL" id="CAH0392006.1"/>
    </source>
</evidence>
<feature type="transmembrane region" description="Helical" evidence="1">
    <location>
        <begin position="130"/>
        <end position="154"/>
    </location>
</feature>
<dbReference type="AlphaFoldDB" id="A0A9P0ADA8"/>
<keyword evidence="3" id="KW-1185">Reference proteome</keyword>
<organism evidence="2 3">
    <name type="scientific">Bemisia tabaci</name>
    <name type="common">Sweetpotato whitefly</name>
    <name type="synonym">Aleurodes tabaci</name>
    <dbReference type="NCBI Taxonomy" id="7038"/>
    <lineage>
        <taxon>Eukaryota</taxon>
        <taxon>Metazoa</taxon>
        <taxon>Ecdysozoa</taxon>
        <taxon>Arthropoda</taxon>
        <taxon>Hexapoda</taxon>
        <taxon>Insecta</taxon>
        <taxon>Pterygota</taxon>
        <taxon>Neoptera</taxon>
        <taxon>Paraneoptera</taxon>
        <taxon>Hemiptera</taxon>
        <taxon>Sternorrhyncha</taxon>
        <taxon>Aleyrodoidea</taxon>
        <taxon>Aleyrodidae</taxon>
        <taxon>Aleyrodinae</taxon>
        <taxon>Bemisia</taxon>
    </lineage>
</organism>
<proteinExistence type="predicted"/>
<keyword evidence="1" id="KW-1133">Transmembrane helix</keyword>
<protein>
    <submittedName>
        <fullName evidence="2">Uncharacterized protein</fullName>
    </submittedName>
</protein>
<dbReference type="EMBL" id="OU963867">
    <property type="protein sequence ID" value="CAH0392006.1"/>
    <property type="molecule type" value="Genomic_DNA"/>
</dbReference>